<dbReference type="Gene3D" id="1.20.1250.20">
    <property type="entry name" value="MFS general substrate transporter like domains"/>
    <property type="match status" value="1"/>
</dbReference>
<accession>A0A1Y0YR52</accession>
<dbReference type="CDD" id="cd06173">
    <property type="entry name" value="MFS_MefA_like"/>
    <property type="match status" value="1"/>
</dbReference>
<evidence type="ECO:0000313" key="12">
    <source>
        <dbReference type="Proteomes" id="UP000595038"/>
    </source>
</evidence>
<feature type="transmembrane region" description="Helical" evidence="7">
    <location>
        <begin position="377"/>
        <end position="394"/>
    </location>
</feature>
<evidence type="ECO:0000256" key="3">
    <source>
        <dbReference type="ARBA" id="ARBA00022475"/>
    </source>
</evidence>
<keyword evidence="4 7" id="KW-0812">Transmembrane</keyword>
<feature type="transmembrane region" description="Helical" evidence="7">
    <location>
        <begin position="313"/>
        <end position="334"/>
    </location>
</feature>
<feature type="transmembrane region" description="Helical" evidence="7">
    <location>
        <begin position="346"/>
        <end position="371"/>
    </location>
</feature>
<evidence type="ECO:0000256" key="7">
    <source>
        <dbReference type="SAM" id="Phobius"/>
    </source>
</evidence>
<evidence type="ECO:0000256" key="4">
    <source>
        <dbReference type="ARBA" id="ARBA00022692"/>
    </source>
</evidence>
<evidence type="ECO:0000313" key="11">
    <source>
        <dbReference type="Proteomes" id="UP000435910"/>
    </source>
</evidence>
<dbReference type="GO" id="GO:0022857">
    <property type="term" value="F:transmembrane transporter activity"/>
    <property type="evidence" value="ECO:0007669"/>
    <property type="project" value="InterPro"/>
</dbReference>
<evidence type="ECO:0000313" key="9">
    <source>
        <dbReference type="EMBL" id="QPR72214.1"/>
    </source>
</evidence>
<evidence type="ECO:0000256" key="5">
    <source>
        <dbReference type="ARBA" id="ARBA00022989"/>
    </source>
</evidence>
<evidence type="ECO:0000256" key="1">
    <source>
        <dbReference type="ARBA" id="ARBA00004651"/>
    </source>
</evidence>
<reference evidence="9 12" key="2">
    <citation type="submission" date="2020-12" db="EMBL/GenBank/DDBJ databases">
        <title>FDA dAtabase for Regulatory Grade micrObial Sequences (FDA-ARGOS): Supporting development and validation of Infectious Disease Dx tests.</title>
        <authorList>
            <person name="Nelson B."/>
            <person name="Plummer A."/>
            <person name="Tallon L."/>
            <person name="Sadzewicz L."/>
            <person name="Zhao X."/>
            <person name="Boylan J."/>
            <person name="Ott S."/>
            <person name="Bowen H."/>
            <person name="Vavikolanu K."/>
            <person name="Mehta A."/>
            <person name="Aluvathingal J."/>
            <person name="Nadendla S."/>
            <person name="Myers T."/>
            <person name="Yan Y."/>
            <person name="Sichtig H."/>
        </authorList>
    </citation>
    <scope>NUCLEOTIDE SEQUENCE [LARGE SCALE GENOMIC DNA]</scope>
    <source>
        <strain evidence="9 12">FDAARGOS_923</strain>
    </source>
</reference>
<feature type="transmembrane region" description="Helical" evidence="7">
    <location>
        <begin position="74"/>
        <end position="94"/>
    </location>
</feature>
<evidence type="ECO:0000259" key="8">
    <source>
        <dbReference type="PROSITE" id="PS50850"/>
    </source>
</evidence>
<dbReference type="Proteomes" id="UP000435910">
    <property type="component" value="Unassembled WGS sequence"/>
</dbReference>
<keyword evidence="6 7" id="KW-0472">Membrane</keyword>
<dbReference type="Pfam" id="PF05977">
    <property type="entry name" value="MFS_3"/>
    <property type="match status" value="1"/>
</dbReference>
<evidence type="ECO:0000313" key="10">
    <source>
        <dbReference type="EMBL" id="TWL28830.1"/>
    </source>
</evidence>
<dbReference type="InterPro" id="IPR010290">
    <property type="entry name" value="TM_effector"/>
</dbReference>
<feature type="transmembrane region" description="Helical" evidence="7">
    <location>
        <begin position="228"/>
        <end position="249"/>
    </location>
</feature>
<feature type="transmembrane region" description="Helical" evidence="7">
    <location>
        <begin position="288"/>
        <end position="307"/>
    </location>
</feature>
<dbReference type="PROSITE" id="PS50850">
    <property type="entry name" value="MFS"/>
    <property type="match status" value="1"/>
</dbReference>
<dbReference type="EMBL" id="NILC01000021">
    <property type="protein sequence ID" value="TWL28830.1"/>
    <property type="molecule type" value="Genomic_DNA"/>
</dbReference>
<dbReference type="EMBL" id="CP065647">
    <property type="protein sequence ID" value="QPR72214.1"/>
    <property type="molecule type" value="Genomic_DNA"/>
</dbReference>
<dbReference type="Proteomes" id="UP000595038">
    <property type="component" value="Chromosome"/>
</dbReference>
<feature type="transmembrane region" description="Helical" evidence="7">
    <location>
        <begin position="261"/>
        <end position="281"/>
    </location>
</feature>
<evidence type="ECO:0000256" key="6">
    <source>
        <dbReference type="ARBA" id="ARBA00023136"/>
    </source>
</evidence>
<name>A0A1Y0YR52_BACLI</name>
<dbReference type="AlphaFoldDB" id="A0A1Y0YR52"/>
<dbReference type="SUPFAM" id="SSF103473">
    <property type="entry name" value="MFS general substrate transporter"/>
    <property type="match status" value="1"/>
</dbReference>
<keyword evidence="2" id="KW-0813">Transport</keyword>
<gene>
    <name evidence="10" type="ORF">CHCC16736_3432</name>
    <name evidence="9" type="ORF">I6G80_20750</name>
</gene>
<dbReference type="InterPro" id="IPR020846">
    <property type="entry name" value="MFS_dom"/>
</dbReference>
<dbReference type="PANTHER" id="PTHR23513:SF6">
    <property type="entry name" value="MAJOR FACILITATOR SUPERFAMILY ASSOCIATED DOMAIN-CONTAINING PROTEIN"/>
    <property type="match status" value="1"/>
</dbReference>
<reference evidence="10 11" key="1">
    <citation type="submission" date="2019-06" db="EMBL/GenBank/DDBJ databases">
        <title>Genome sequence analysis of &gt;100 Bacillus licheniformis strains suggests intrinsic resistance to this species.</title>
        <authorList>
            <person name="Wels M."/>
            <person name="Siezen R.J."/>
            <person name="Johansen E."/>
            <person name="Stuer-Lauridsen B."/>
            <person name="Bjerre K."/>
            <person name="Nielsen B.K.K."/>
        </authorList>
    </citation>
    <scope>NUCLEOTIDE SEQUENCE [LARGE SCALE GENOMIC DNA]</scope>
    <source>
        <strain evidence="10 11">BAC-16736</strain>
    </source>
</reference>
<comment type="subcellular location">
    <subcellularLocation>
        <location evidence="1">Cell membrane</location>
        <topology evidence="1">Multi-pass membrane protein</topology>
    </subcellularLocation>
</comment>
<proteinExistence type="predicted"/>
<feature type="transmembrane region" description="Helical" evidence="7">
    <location>
        <begin position="42"/>
        <end position="62"/>
    </location>
</feature>
<evidence type="ECO:0000256" key="2">
    <source>
        <dbReference type="ARBA" id="ARBA00022448"/>
    </source>
</evidence>
<feature type="transmembrane region" description="Helical" evidence="7">
    <location>
        <begin position="12"/>
        <end position="36"/>
    </location>
</feature>
<feature type="domain" description="Major facilitator superfamily (MFS) profile" evidence="8">
    <location>
        <begin position="168"/>
        <end position="421"/>
    </location>
</feature>
<dbReference type="RefSeq" id="WP_009328836.1">
    <property type="nucleotide sequence ID" value="NZ_CALYME010000001.1"/>
</dbReference>
<keyword evidence="5 7" id="KW-1133">Transmembrane helix</keyword>
<dbReference type="GO" id="GO:0005886">
    <property type="term" value="C:plasma membrane"/>
    <property type="evidence" value="ECO:0007669"/>
    <property type="project" value="UniProtKB-SubCell"/>
</dbReference>
<organism evidence="10 11">
    <name type="scientific">Bacillus licheniformis</name>
    <dbReference type="NCBI Taxonomy" id="1402"/>
    <lineage>
        <taxon>Bacteria</taxon>
        <taxon>Bacillati</taxon>
        <taxon>Bacillota</taxon>
        <taxon>Bacilli</taxon>
        <taxon>Bacillales</taxon>
        <taxon>Bacillaceae</taxon>
        <taxon>Bacillus</taxon>
    </lineage>
</organism>
<keyword evidence="3" id="KW-1003">Cell membrane</keyword>
<dbReference type="InterPro" id="IPR036259">
    <property type="entry name" value="MFS_trans_sf"/>
</dbReference>
<sequence>MLSVLKNKNFLFLILGRLVTNIGDSMYTVAAMWLVFDLSKSTFYSGLAGFLTMFPTVLQFLTGPIVDKVRLNKVLVWSQLIQAILVLIIPFFYFSGYLNIWIIMMIMPLIVFIEQFTYPAQSAALPKIIKSQDLVKANSIMSFSYQGTDIIFTGIAGIVIASAGAISIYLVDSFTFLLAALFFKCVKLEQKNEIEHKPRFHFKKVIHNYTTDIKEGFTLIRHSLIPKILLGSMISNFMLSATIVILPSFSSIRGGEEYYGYYLASMSCGLLLGSIFATVFGRFSIGSLTIYGFFISGVLWSISAIATSSYISIILFGLSQISIGVTNVIFMSILQSILPEEFIGRVFSFIASLTSIAAPFGSLLGGFTASLIGSDKVFFIGGIAMLFVSVYWVFQSSLRSIPSSEKINAKEYSFFTNVLNK</sequence>
<dbReference type="PANTHER" id="PTHR23513">
    <property type="entry name" value="INTEGRAL MEMBRANE EFFLUX PROTEIN-RELATED"/>
    <property type="match status" value="1"/>
</dbReference>
<protein>
    <submittedName>
        <fullName evidence="9">MFS transporter</fullName>
    </submittedName>
</protein>